<name>A0A6C2TWM4_PONDE</name>
<dbReference type="GO" id="GO:0000287">
    <property type="term" value="F:magnesium ion binding"/>
    <property type="evidence" value="ECO:0007669"/>
    <property type="project" value="InterPro"/>
</dbReference>
<proteinExistence type="inferred from homology"/>
<dbReference type="RefSeq" id="WP_136077768.1">
    <property type="nucleotide sequence ID" value="NZ_CAAHFG010000001.1"/>
</dbReference>
<dbReference type="InterPro" id="IPR006124">
    <property type="entry name" value="Metalloenzyme"/>
</dbReference>
<gene>
    <name evidence="5" type="ORF">PDESU_00618</name>
</gene>
<dbReference type="GO" id="GO:0009117">
    <property type="term" value="P:nucleotide metabolic process"/>
    <property type="evidence" value="ECO:0007669"/>
    <property type="project" value="InterPro"/>
</dbReference>
<feature type="domain" description="Metalloenzyme" evidence="4">
    <location>
        <begin position="179"/>
        <end position="285"/>
    </location>
</feature>
<accession>A0A6C2TWM4</accession>
<organism evidence="5 6">
    <name type="scientific">Pontiella desulfatans</name>
    <dbReference type="NCBI Taxonomy" id="2750659"/>
    <lineage>
        <taxon>Bacteria</taxon>
        <taxon>Pseudomonadati</taxon>
        <taxon>Kiritimatiellota</taxon>
        <taxon>Kiritimatiellia</taxon>
        <taxon>Kiritimatiellales</taxon>
        <taxon>Pontiellaceae</taxon>
        <taxon>Pontiella</taxon>
    </lineage>
</organism>
<reference evidence="5 6" key="1">
    <citation type="submission" date="2019-04" db="EMBL/GenBank/DDBJ databases">
        <authorList>
            <person name="Van Vliet M D."/>
        </authorList>
    </citation>
    <scope>NUCLEOTIDE SEQUENCE [LARGE SCALE GENOMIC DNA]</scope>
    <source>
        <strain evidence="5 6">F1</strain>
    </source>
</reference>
<dbReference type="PANTHER" id="PTHR21110:SF0">
    <property type="entry name" value="PHOSPHOPENTOMUTASE"/>
    <property type="match status" value="1"/>
</dbReference>
<keyword evidence="2" id="KW-0479">Metal-binding</keyword>
<dbReference type="GO" id="GO:0008973">
    <property type="term" value="F:phosphopentomutase activity"/>
    <property type="evidence" value="ECO:0007669"/>
    <property type="project" value="InterPro"/>
</dbReference>
<evidence type="ECO:0000313" key="6">
    <source>
        <dbReference type="Proteomes" id="UP000366872"/>
    </source>
</evidence>
<dbReference type="InterPro" id="IPR017850">
    <property type="entry name" value="Alkaline_phosphatase_core_sf"/>
</dbReference>
<evidence type="ECO:0000313" key="5">
    <source>
        <dbReference type="EMBL" id="VGO12068.1"/>
    </source>
</evidence>
<keyword evidence="3" id="KW-0464">Manganese</keyword>
<dbReference type="Gene3D" id="3.40.720.10">
    <property type="entry name" value="Alkaline Phosphatase, subunit A"/>
    <property type="match status" value="1"/>
</dbReference>
<evidence type="ECO:0000256" key="3">
    <source>
        <dbReference type="ARBA" id="ARBA00023211"/>
    </source>
</evidence>
<comment type="similarity">
    <text evidence="1">Belongs to the phosphopentomutase family.</text>
</comment>
<dbReference type="SUPFAM" id="SSF53649">
    <property type="entry name" value="Alkaline phosphatase-like"/>
    <property type="match status" value="1"/>
</dbReference>
<evidence type="ECO:0000259" key="4">
    <source>
        <dbReference type="Pfam" id="PF01676"/>
    </source>
</evidence>
<dbReference type="GO" id="GO:0043094">
    <property type="term" value="P:metabolic compound salvage"/>
    <property type="evidence" value="ECO:0007669"/>
    <property type="project" value="InterPro"/>
</dbReference>
<dbReference type="AlphaFoldDB" id="A0A6C2TWM4"/>
<dbReference type="Proteomes" id="UP000366872">
    <property type="component" value="Unassembled WGS sequence"/>
</dbReference>
<dbReference type="Pfam" id="PF01676">
    <property type="entry name" value="Metalloenzyme"/>
    <property type="match status" value="1"/>
</dbReference>
<evidence type="ECO:0000256" key="2">
    <source>
        <dbReference type="ARBA" id="ARBA00022723"/>
    </source>
</evidence>
<protein>
    <recommendedName>
        <fullName evidence="4">Metalloenzyme domain-containing protein</fullName>
    </recommendedName>
</protein>
<evidence type="ECO:0000256" key="1">
    <source>
        <dbReference type="ARBA" id="ARBA00010373"/>
    </source>
</evidence>
<dbReference type="EMBL" id="CAAHFG010000001">
    <property type="protein sequence ID" value="VGO12068.1"/>
    <property type="molecule type" value="Genomic_DNA"/>
</dbReference>
<dbReference type="PANTHER" id="PTHR21110">
    <property type="entry name" value="PHOSPHOPENTOMUTASE"/>
    <property type="match status" value="1"/>
</dbReference>
<sequence>MTDDLKIIFIFVDGVGLGSDDPAINPLRDPRYPDLAKLLDSAIPLDANLGVEGKPQSATGQAALLTGVNAAKAMGRHIEGFPPPTLKKLIEHENLFGKLRKMGKKPTFANSYWIDDPHKIPLRRQSVTTVMTLSALGGVRHKEELLTGMAVNHDITRWTMHTRGYDGELVSPETAAGHLLAVAEEHDFTLFEYFLTDRAGHSGNPELVGQCLETLERFLPKVASFAAQPDHLFLLSSDHGNIEDLSTFTHTRNPVPLIALGAGAERFRNLESITDVTPAILERFMEP</sequence>
<dbReference type="InterPro" id="IPR010045">
    <property type="entry name" value="DeoB"/>
</dbReference>
<keyword evidence="6" id="KW-1185">Reference proteome</keyword>
<dbReference type="GO" id="GO:0005829">
    <property type="term" value="C:cytosol"/>
    <property type="evidence" value="ECO:0007669"/>
    <property type="project" value="TreeGrafter"/>
</dbReference>